<reference evidence="9" key="1">
    <citation type="submission" date="2017-06" db="EMBL/GenBank/DDBJ databases">
        <title>Genome analysis of Fimbriiglobus ruber SP5, the first member of the order Planctomycetales with confirmed chitinolytic capability.</title>
        <authorList>
            <person name="Ravin N.V."/>
            <person name="Rakitin A.L."/>
            <person name="Ivanova A.A."/>
            <person name="Beletsky A.V."/>
            <person name="Kulichevskaya I.S."/>
            <person name="Mardanov A.V."/>
            <person name="Dedysh S.N."/>
        </authorList>
    </citation>
    <scope>NUCLEOTIDE SEQUENCE [LARGE SCALE GENOMIC DNA]</scope>
    <source>
        <strain evidence="9">SP5</strain>
    </source>
</reference>
<dbReference type="InterPro" id="IPR011041">
    <property type="entry name" value="Quinoprot_gluc/sorb_DH_b-prop"/>
</dbReference>
<protein>
    <recommendedName>
        <fullName evidence="7">Cytochrome c domain-containing protein</fullName>
    </recommendedName>
</protein>
<dbReference type="SUPFAM" id="SSF48371">
    <property type="entry name" value="ARM repeat"/>
    <property type="match status" value="1"/>
</dbReference>
<keyword evidence="9" id="KW-1185">Reference proteome</keyword>
<dbReference type="RefSeq" id="WP_088254336.1">
    <property type="nucleotide sequence ID" value="NZ_NIDE01000004.1"/>
</dbReference>
<dbReference type="PANTHER" id="PTHR33546:SF1">
    <property type="entry name" value="LARGE, MULTIFUNCTIONAL SECRETED PROTEIN"/>
    <property type="match status" value="1"/>
</dbReference>
<dbReference type="AlphaFoldDB" id="A0A225E492"/>
<comment type="caution">
    <text evidence="8">The sequence shown here is derived from an EMBL/GenBank/DDBJ whole genome shotgun (WGS) entry which is preliminary data.</text>
</comment>
<dbReference type="OrthoDB" id="9770043at2"/>
<dbReference type="NCBIfam" id="TIGR02603">
    <property type="entry name" value="CxxCH_TIGR02603"/>
    <property type="match status" value="1"/>
</dbReference>
<evidence type="ECO:0000313" key="8">
    <source>
        <dbReference type="EMBL" id="OWK43505.1"/>
    </source>
</evidence>
<evidence type="ECO:0000259" key="7">
    <source>
        <dbReference type="PROSITE" id="PS51007"/>
    </source>
</evidence>
<dbReference type="InterPro" id="IPR011042">
    <property type="entry name" value="6-blade_b-propeller_TolB-like"/>
</dbReference>
<feature type="signal peptide" evidence="6">
    <location>
        <begin position="1"/>
        <end position="24"/>
    </location>
</feature>
<sequence>MPRWSHPLICAALFAPLATLTVLAVPPDAQKDKKAVPQTDAERAAAAVQVEKGLKVNVWAAEPLFTNPVAFSFDEHGKCYVVETHRLHAGVTDTRGHMYWLDDDLACRSVADRLAMYTKHKYGGFEKSGETVRVVWDYAGTGKADKSELFAGPFNKPADGIAAGVLARQGSVYLACIPDLYRLKDTKGTNKADVVESLATGFGVHVQFLGHDLHGLRMGPDGKLYMSIGDRGLNITTKEGRKLFNPDSGCVLRCDPDGANLEIVHRGLRNPQELAFDDYGNLFTYDNNSDSGDRARWVQIVEGGDSGWRCGYQYGTLMHHAGVPQGNRGPWNTEKIWHVPGPDGGPPAYVVPALANFGNGPSGITYYPGVGLSDRYKGHFFACDFTAGAGGSVIWSLAVKPKGASFEVTDLHPFVKNMVPTDCEFGPDGAFYWSDWVGGWDKPNKGRIFRLTDPEAMKNPAVAEAQKLIAEGMEKKTVEELVSLLGHAHREVRQEAQFELTKRGSVPALVKVAKESKNRLARLHAIRGLILVKLSGVPAIHDVLSLANDPDIEVRAQLAKALQNGNYLAQITKNTNLDANNQDFVSALEKLLADPEPRVQFHAALAYGLHREVPYIRVVLPVSEQWFFSPLFGLLKSNNDKDVYLRHAVATALTTAVHSGDELINAWKVSKDQFNTPAVRLGIVLALRKLQSPRLADFLSDVDAKVVAEAARAIYDQELVNAMPPLAELADKSGQSDAVAYRALAANFKLGKPENAVRIANFAARTNEPDYLRETALKLLGDWAKPPRRDPITGLTQSLPERPTAVAADAAKPVLQKLFVGSDLVRKEAVQVTAKLGIKDVGPLMAALVKDEAQPTGVRVEALYALEVLKAKELADAAKVALAAAEPKLRGAARTVGAKTDPTAAAKSLPALLDDEKATAVEKQMALAAMGGLKESKEVDESLAKWLDQLAAGAVSPALALDVTDAARVRTSTKNLKLHAPLKEKLKALDQTTATAAKKDPLAPHWVALAGGDAEKGRHIFLNNAAVYCQRCHKLDGQGGEVGPVLNGIGAKQTTEYLLESVVNPNAKIAEGYQSVILNLVDGKIVSGVLRSKDAKGYTIVTADNKVLTIPKDDVDSEKPDKSAMPDDLHKKLSERELRDVVAFLASLKDQPKK</sequence>
<accession>A0A225E492</accession>
<evidence type="ECO:0000256" key="3">
    <source>
        <dbReference type="ARBA" id="ARBA00023004"/>
    </source>
</evidence>
<dbReference type="Proteomes" id="UP000214646">
    <property type="component" value="Unassembled WGS sequence"/>
</dbReference>
<keyword evidence="6" id="KW-0732">Signal</keyword>
<dbReference type="GO" id="GO:0046872">
    <property type="term" value="F:metal ion binding"/>
    <property type="evidence" value="ECO:0007669"/>
    <property type="project" value="UniProtKB-KW"/>
</dbReference>
<dbReference type="InterPro" id="IPR011989">
    <property type="entry name" value="ARM-like"/>
</dbReference>
<dbReference type="Gene3D" id="1.25.10.10">
    <property type="entry name" value="Leucine-rich Repeat Variant"/>
    <property type="match status" value="2"/>
</dbReference>
<dbReference type="Gene3D" id="2.120.10.30">
    <property type="entry name" value="TolB, C-terminal domain"/>
    <property type="match status" value="1"/>
</dbReference>
<dbReference type="GO" id="GO:0020037">
    <property type="term" value="F:heme binding"/>
    <property type="evidence" value="ECO:0007669"/>
    <property type="project" value="InterPro"/>
</dbReference>
<dbReference type="GO" id="GO:0009055">
    <property type="term" value="F:electron transfer activity"/>
    <property type="evidence" value="ECO:0007669"/>
    <property type="project" value="InterPro"/>
</dbReference>
<keyword evidence="2 4" id="KW-0479">Metal-binding</keyword>
<dbReference type="InterPro" id="IPR016024">
    <property type="entry name" value="ARM-type_fold"/>
</dbReference>
<dbReference type="InterPro" id="IPR036909">
    <property type="entry name" value="Cyt_c-like_dom_sf"/>
</dbReference>
<keyword evidence="3 4" id="KW-0408">Iron</keyword>
<evidence type="ECO:0000256" key="6">
    <source>
        <dbReference type="SAM" id="SignalP"/>
    </source>
</evidence>
<dbReference type="InterPro" id="IPR013427">
    <property type="entry name" value="Haem-bd_dom_put"/>
</dbReference>
<feature type="chain" id="PRO_5013279601" description="Cytochrome c domain-containing protein" evidence="6">
    <location>
        <begin position="25"/>
        <end position="1154"/>
    </location>
</feature>
<organism evidence="8 9">
    <name type="scientific">Fimbriiglobus ruber</name>
    <dbReference type="NCBI Taxonomy" id="1908690"/>
    <lineage>
        <taxon>Bacteria</taxon>
        <taxon>Pseudomonadati</taxon>
        <taxon>Planctomycetota</taxon>
        <taxon>Planctomycetia</taxon>
        <taxon>Gemmatales</taxon>
        <taxon>Gemmataceae</taxon>
        <taxon>Fimbriiglobus</taxon>
    </lineage>
</organism>
<dbReference type="SUPFAM" id="SSF46626">
    <property type="entry name" value="Cytochrome c"/>
    <property type="match status" value="1"/>
</dbReference>
<keyword evidence="1 4" id="KW-0349">Heme</keyword>
<dbReference type="SUPFAM" id="SSF50952">
    <property type="entry name" value="Soluble quinoprotein glucose dehydrogenase"/>
    <property type="match status" value="1"/>
</dbReference>
<gene>
    <name evidence="8" type="ORF">FRUB_03104</name>
</gene>
<dbReference type="Pfam" id="PF23500">
    <property type="entry name" value="DUF7133"/>
    <property type="match status" value="1"/>
</dbReference>
<dbReference type="PROSITE" id="PS51007">
    <property type="entry name" value="CYTC"/>
    <property type="match status" value="1"/>
</dbReference>
<evidence type="ECO:0000256" key="5">
    <source>
        <dbReference type="SAM" id="MobiDB-lite"/>
    </source>
</evidence>
<evidence type="ECO:0000256" key="1">
    <source>
        <dbReference type="ARBA" id="ARBA00022617"/>
    </source>
</evidence>
<dbReference type="Gene3D" id="1.10.760.10">
    <property type="entry name" value="Cytochrome c-like domain"/>
    <property type="match status" value="1"/>
</dbReference>
<feature type="region of interest" description="Disordered" evidence="5">
    <location>
        <begin position="1112"/>
        <end position="1131"/>
    </location>
</feature>
<dbReference type="InterPro" id="IPR055557">
    <property type="entry name" value="DUF7133"/>
</dbReference>
<evidence type="ECO:0000256" key="4">
    <source>
        <dbReference type="PROSITE-ProRule" id="PRU00433"/>
    </source>
</evidence>
<feature type="domain" description="Cytochrome c" evidence="7">
    <location>
        <begin position="1012"/>
        <end position="1149"/>
    </location>
</feature>
<proteinExistence type="predicted"/>
<dbReference type="PANTHER" id="PTHR33546">
    <property type="entry name" value="LARGE, MULTIFUNCTIONAL SECRETED PROTEIN-RELATED"/>
    <property type="match status" value="1"/>
</dbReference>
<dbReference type="EMBL" id="NIDE01000004">
    <property type="protein sequence ID" value="OWK43505.1"/>
    <property type="molecule type" value="Genomic_DNA"/>
</dbReference>
<evidence type="ECO:0000256" key="2">
    <source>
        <dbReference type="ARBA" id="ARBA00022723"/>
    </source>
</evidence>
<evidence type="ECO:0000313" key="9">
    <source>
        <dbReference type="Proteomes" id="UP000214646"/>
    </source>
</evidence>
<dbReference type="InterPro" id="IPR009056">
    <property type="entry name" value="Cyt_c-like_dom"/>
</dbReference>
<name>A0A225E492_9BACT</name>